<dbReference type="Gene3D" id="3.60.21.10">
    <property type="match status" value="1"/>
</dbReference>
<name>A0A1V2ZVN2_9GAMM</name>
<sequence>MHEPLRLIQVTDSHLGTEPGPVRAGYPDSDLALRHVLETARAREGLPDRLLLTGDLAENPSPETYGRLKALLDETGPWPTSALAGNHDDARELAVTLESVGHAVHRSEGLGSWQLIALDSSQPGGPAGHLSDAELQRLEGALTAHPERPALIAVHHPVVPVGSPWMDGMGLTNANALFAVLDHHPQVRACVFGHAHQVVDTFHGDVRLLGCPATCVQFRPGATEYQLDDDPDTGRPGYRVLELYPDGRLDTRVERLPAPPA</sequence>
<dbReference type="GO" id="GO:0016787">
    <property type="term" value="F:hydrolase activity"/>
    <property type="evidence" value="ECO:0007669"/>
    <property type="project" value="UniProtKB-KW"/>
</dbReference>
<dbReference type="InterPro" id="IPR029052">
    <property type="entry name" value="Metallo-depent_PP-like"/>
</dbReference>
<dbReference type="EMBL" id="MUZR01000062">
    <property type="protein sequence ID" value="OOC09106.1"/>
    <property type="molecule type" value="Genomic_DNA"/>
</dbReference>
<dbReference type="STRING" id="252474.B1A74_12680"/>
<organism evidence="6 7">
    <name type="scientific">Thioalkalivibrio halophilus</name>
    <dbReference type="NCBI Taxonomy" id="252474"/>
    <lineage>
        <taxon>Bacteria</taxon>
        <taxon>Pseudomonadati</taxon>
        <taxon>Pseudomonadota</taxon>
        <taxon>Gammaproteobacteria</taxon>
        <taxon>Chromatiales</taxon>
        <taxon>Ectothiorhodospiraceae</taxon>
        <taxon>Thioalkalivibrio</taxon>
    </lineage>
</organism>
<dbReference type="InterPro" id="IPR050884">
    <property type="entry name" value="CNP_phosphodiesterase-III"/>
</dbReference>
<keyword evidence="1" id="KW-0479">Metal-binding</keyword>
<proteinExistence type="inferred from homology"/>
<dbReference type="AlphaFoldDB" id="A0A1V2ZVN2"/>
<gene>
    <name evidence="6" type="ORF">B1A74_12680</name>
</gene>
<comment type="caution">
    <text evidence="6">The sequence shown here is derived from an EMBL/GenBank/DDBJ whole genome shotgun (WGS) entry which is preliminary data.</text>
</comment>
<evidence type="ECO:0000313" key="7">
    <source>
        <dbReference type="Proteomes" id="UP000189177"/>
    </source>
</evidence>
<reference evidence="6 7" key="1">
    <citation type="submission" date="2017-02" db="EMBL/GenBank/DDBJ databases">
        <title>Genomic diversity within the haloalkaliphilic genus Thioalkalivibrio.</title>
        <authorList>
            <person name="Ahn A.-C."/>
            <person name="Meier-Kolthoff J."/>
            <person name="Overmars L."/>
            <person name="Richter M."/>
            <person name="Woyke T."/>
            <person name="Sorokin D.Y."/>
            <person name="Muyzer G."/>
        </authorList>
    </citation>
    <scope>NUCLEOTIDE SEQUENCE [LARGE SCALE GENOMIC DNA]</scope>
    <source>
        <strain evidence="6 7">HL17</strain>
    </source>
</reference>
<dbReference type="PANTHER" id="PTHR42988">
    <property type="entry name" value="PHOSPHOHYDROLASE"/>
    <property type="match status" value="1"/>
</dbReference>
<evidence type="ECO:0000256" key="3">
    <source>
        <dbReference type="ARBA" id="ARBA00023004"/>
    </source>
</evidence>
<evidence type="ECO:0000259" key="5">
    <source>
        <dbReference type="Pfam" id="PF00149"/>
    </source>
</evidence>
<protein>
    <submittedName>
        <fullName evidence="6">Phosphoesterase</fullName>
    </submittedName>
</protein>
<comment type="similarity">
    <text evidence="4">Belongs to the cyclic nucleotide phosphodiesterase class-III family.</text>
</comment>
<keyword evidence="7" id="KW-1185">Reference proteome</keyword>
<evidence type="ECO:0000256" key="2">
    <source>
        <dbReference type="ARBA" id="ARBA00022801"/>
    </source>
</evidence>
<dbReference type="Proteomes" id="UP000189177">
    <property type="component" value="Unassembled WGS sequence"/>
</dbReference>
<keyword evidence="3" id="KW-0408">Iron</keyword>
<evidence type="ECO:0000256" key="4">
    <source>
        <dbReference type="ARBA" id="ARBA00025742"/>
    </source>
</evidence>
<dbReference type="GO" id="GO:0046872">
    <property type="term" value="F:metal ion binding"/>
    <property type="evidence" value="ECO:0007669"/>
    <property type="project" value="UniProtKB-KW"/>
</dbReference>
<dbReference type="SUPFAM" id="SSF56300">
    <property type="entry name" value="Metallo-dependent phosphatases"/>
    <property type="match status" value="1"/>
</dbReference>
<accession>A0A1V2ZVN2</accession>
<keyword evidence="2" id="KW-0378">Hydrolase</keyword>
<evidence type="ECO:0000256" key="1">
    <source>
        <dbReference type="ARBA" id="ARBA00022723"/>
    </source>
</evidence>
<dbReference type="InterPro" id="IPR004843">
    <property type="entry name" value="Calcineurin-like_PHP"/>
</dbReference>
<dbReference type="OrthoDB" id="9784378at2"/>
<dbReference type="Pfam" id="PF00149">
    <property type="entry name" value="Metallophos"/>
    <property type="match status" value="1"/>
</dbReference>
<dbReference type="PANTHER" id="PTHR42988:SF2">
    <property type="entry name" value="CYCLIC NUCLEOTIDE PHOSPHODIESTERASE CBUA0032-RELATED"/>
    <property type="match status" value="1"/>
</dbReference>
<evidence type="ECO:0000313" key="6">
    <source>
        <dbReference type="EMBL" id="OOC09106.1"/>
    </source>
</evidence>
<dbReference type="RefSeq" id="WP_077244836.1">
    <property type="nucleotide sequence ID" value="NZ_MUZR01000062.1"/>
</dbReference>
<feature type="domain" description="Calcineurin-like phosphoesterase" evidence="5">
    <location>
        <begin position="5"/>
        <end position="197"/>
    </location>
</feature>